<evidence type="ECO:0008006" key="3">
    <source>
        <dbReference type="Google" id="ProtNLM"/>
    </source>
</evidence>
<keyword evidence="2" id="KW-1185">Reference proteome</keyword>
<sequence length="429" mass="48808">MHFSCLPNELQCEIFYHSLPINSLARFSKAEAPLVLLSVCKAWRALTLSTSKIWSHFEIYLSGKCRPEDEQRVLEGVQFWLRLSKVYPLSVNLTCEPPQQGSRVVSEILSLLLAQHRRLRHLELSVPSTYLEPLFASAHDFPILTSFAIDTRGVWSTTKTLDICALGINWSQLTNLYIGLDPCQSIGLDECLDILTESINLSSCVLNAKATFNGDVHRDLERISLPTLSRLHLILHDPGNYGETEEPTFSLVSFLDKLDPSMLEAFQIEWLVHSWVGNEVWENCHVMFMSFLERLRPTLLSLHLSYLPMSEVHLTQCLSMTPFLNHVDLRFNAGDEMNDPISDDLLKALTYKSFRSTLLPCAQSINLQCSGKKCSPSAVAELIDSRTTPKELGFREFKMMTYSRLSYETGSLCRWESEGVDVAFDYIHF</sequence>
<accession>A0ABR1K6C2</accession>
<organism evidence="1 2">
    <name type="scientific">Marasmiellus scandens</name>
    <dbReference type="NCBI Taxonomy" id="2682957"/>
    <lineage>
        <taxon>Eukaryota</taxon>
        <taxon>Fungi</taxon>
        <taxon>Dikarya</taxon>
        <taxon>Basidiomycota</taxon>
        <taxon>Agaricomycotina</taxon>
        <taxon>Agaricomycetes</taxon>
        <taxon>Agaricomycetidae</taxon>
        <taxon>Agaricales</taxon>
        <taxon>Marasmiineae</taxon>
        <taxon>Omphalotaceae</taxon>
        <taxon>Marasmiellus</taxon>
    </lineage>
</organism>
<comment type="caution">
    <text evidence="1">The sequence shown here is derived from an EMBL/GenBank/DDBJ whole genome shotgun (WGS) entry which is preliminary data.</text>
</comment>
<dbReference type="EMBL" id="JBANRG010000002">
    <property type="protein sequence ID" value="KAK7471122.1"/>
    <property type="molecule type" value="Genomic_DNA"/>
</dbReference>
<reference evidence="1 2" key="1">
    <citation type="submission" date="2024-01" db="EMBL/GenBank/DDBJ databases">
        <title>A draft genome for the cacao thread blight pathogen Marasmiellus scandens.</title>
        <authorList>
            <person name="Baruah I.K."/>
            <person name="Leung J."/>
            <person name="Bukari Y."/>
            <person name="Amoako-Attah I."/>
            <person name="Meinhardt L.W."/>
            <person name="Bailey B.A."/>
            <person name="Cohen S.P."/>
        </authorList>
    </citation>
    <scope>NUCLEOTIDE SEQUENCE [LARGE SCALE GENOMIC DNA]</scope>
    <source>
        <strain evidence="1 2">GH-19</strain>
    </source>
</reference>
<dbReference type="Proteomes" id="UP001498398">
    <property type="component" value="Unassembled WGS sequence"/>
</dbReference>
<dbReference type="Gene3D" id="1.20.1280.50">
    <property type="match status" value="1"/>
</dbReference>
<name>A0ABR1K6C2_9AGAR</name>
<evidence type="ECO:0000313" key="1">
    <source>
        <dbReference type="EMBL" id="KAK7471122.1"/>
    </source>
</evidence>
<evidence type="ECO:0000313" key="2">
    <source>
        <dbReference type="Proteomes" id="UP001498398"/>
    </source>
</evidence>
<proteinExistence type="predicted"/>
<protein>
    <recommendedName>
        <fullName evidence="3">F-box domain-containing protein</fullName>
    </recommendedName>
</protein>
<gene>
    <name evidence="1" type="ORF">VKT23_002536</name>
</gene>